<comment type="caution">
    <text evidence="3">The sequence shown here is derived from an EMBL/GenBank/DDBJ whole genome shotgun (WGS) entry which is preliminary data.</text>
</comment>
<feature type="non-terminal residue" evidence="3">
    <location>
        <position position="115"/>
    </location>
</feature>
<dbReference type="GO" id="GO:0016829">
    <property type="term" value="F:lyase activity"/>
    <property type="evidence" value="ECO:0007669"/>
    <property type="project" value="InterPro"/>
</dbReference>
<accession>X0XMN3</accession>
<sequence>MDANQQIARFVSQTRWKELPAEVQEKARMCFIDNLGATIAGIKTRVSQICADYAQATWAADSATILLHGKRSSPVGAAFANAAAANAIDSDDSVRYAWGHGGAQIFPVALAVAEG</sequence>
<dbReference type="PANTHER" id="PTHR16943">
    <property type="entry name" value="2-METHYLCITRATE DEHYDRATASE-RELATED"/>
    <property type="match status" value="1"/>
</dbReference>
<evidence type="ECO:0000256" key="1">
    <source>
        <dbReference type="ARBA" id="ARBA00006174"/>
    </source>
</evidence>
<dbReference type="EMBL" id="BARS01041840">
    <property type="protein sequence ID" value="GAG36572.1"/>
    <property type="molecule type" value="Genomic_DNA"/>
</dbReference>
<evidence type="ECO:0000313" key="3">
    <source>
        <dbReference type="EMBL" id="GAG36572.1"/>
    </source>
</evidence>
<dbReference type="AlphaFoldDB" id="X0XMN3"/>
<dbReference type="Gene3D" id="1.10.4100.10">
    <property type="entry name" value="2-methylcitrate dehydratase PrpD"/>
    <property type="match status" value="1"/>
</dbReference>
<dbReference type="InterPro" id="IPR036148">
    <property type="entry name" value="MmgE/PrpD_sf"/>
</dbReference>
<dbReference type="InterPro" id="IPR045336">
    <property type="entry name" value="MmgE_PrpD_N"/>
</dbReference>
<dbReference type="Pfam" id="PF03972">
    <property type="entry name" value="MmgE_PrpD_N"/>
    <property type="match status" value="1"/>
</dbReference>
<protein>
    <recommendedName>
        <fullName evidence="2">MmgE/PrpD N-terminal domain-containing protein</fullName>
    </recommendedName>
</protein>
<reference evidence="3" key="1">
    <citation type="journal article" date="2014" name="Front. Microbiol.">
        <title>High frequency of phylogenetically diverse reductive dehalogenase-homologous genes in deep subseafloor sedimentary metagenomes.</title>
        <authorList>
            <person name="Kawai M."/>
            <person name="Futagami T."/>
            <person name="Toyoda A."/>
            <person name="Takaki Y."/>
            <person name="Nishi S."/>
            <person name="Hori S."/>
            <person name="Arai W."/>
            <person name="Tsubouchi T."/>
            <person name="Morono Y."/>
            <person name="Uchiyama I."/>
            <person name="Ito T."/>
            <person name="Fujiyama A."/>
            <person name="Inagaki F."/>
            <person name="Takami H."/>
        </authorList>
    </citation>
    <scope>NUCLEOTIDE SEQUENCE</scope>
    <source>
        <strain evidence="3">Expedition CK06-06</strain>
    </source>
</reference>
<organism evidence="3">
    <name type="scientific">marine sediment metagenome</name>
    <dbReference type="NCBI Taxonomy" id="412755"/>
    <lineage>
        <taxon>unclassified sequences</taxon>
        <taxon>metagenomes</taxon>
        <taxon>ecological metagenomes</taxon>
    </lineage>
</organism>
<dbReference type="PANTHER" id="PTHR16943:SF8">
    <property type="entry name" value="2-METHYLCITRATE DEHYDRATASE"/>
    <property type="match status" value="1"/>
</dbReference>
<gene>
    <name evidence="3" type="ORF">S01H1_63558</name>
</gene>
<evidence type="ECO:0000259" key="2">
    <source>
        <dbReference type="Pfam" id="PF03972"/>
    </source>
</evidence>
<comment type="similarity">
    <text evidence="1">Belongs to the PrpD family.</text>
</comment>
<proteinExistence type="inferred from homology"/>
<dbReference type="SUPFAM" id="SSF103378">
    <property type="entry name" value="2-methylcitrate dehydratase PrpD"/>
    <property type="match status" value="1"/>
</dbReference>
<name>X0XMN3_9ZZZZ</name>
<feature type="domain" description="MmgE/PrpD N-terminal" evidence="2">
    <location>
        <begin position="5"/>
        <end position="114"/>
    </location>
</feature>
<dbReference type="InterPro" id="IPR042183">
    <property type="entry name" value="MmgE/PrpD_sf_1"/>
</dbReference>
<dbReference type="InterPro" id="IPR005656">
    <property type="entry name" value="MmgE_PrpD"/>
</dbReference>